<dbReference type="InterPro" id="IPR027267">
    <property type="entry name" value="AH/BAR_dom_sf"/>
</dbReference>
<dbReference type="PANTHER" id="PTHR47433">
    <property type="entry name" value="VACUOLAR PROTEIN SORTING-ASSOCIATED PROTEIN 17"/>
    <property type="match status" value="1"/>
</dbReference>
<feature type="domain" description="Sorting nexin/Vps5-like C-terminal" evidence="5">
    <location>
        <begin position="262"/>
        <end position="431"/>
    </location>
</feature>
<keyword evidence="1" id="KW-0653">Protein transport</keyword>
<dbReference type="GeneID" id="5127059"/>
<dbReference type="GO" id="GO:0006886">
    <property type="term" value="P:intracellular protein transport"/>
    <property type="evidence" value="ECO:0007669"/>
    <property type="project" value="TreeGrafter"/>
</dbReference>
<dbReference type="STRING" id="294746.A5DI53"/>
<proteinExistence type="inferred from homology"/>
<organism evidence="6 7">
    <name type="scientific">Meyerozyma guilliermondii (strain ATCC 6260 / CBS 566 / DSM 6381 / JCM 1539 / NBRC 10279 / NRRL Y-324)</name>
    <name type="common">Yeast</name>
    <name type="synonym">Candida guilliermondii</name>
    <dbReference type="NCBI Taxonomy" id="294746"/>
    <lineage>
        <taxon>Eukaryota</taxon>
        <taxon>Fungi</taxon>
        <taxon>Dikarya</taxon>
        <taxon>Ascomycota</taxon>
        <taxon>Saccharomycotina</taxon>
        <taxon>Pichiomycetes</taxon>
        <taxon>Debaryomycetaceae</taxon>
        <taxon>Meyerozyma</taxon>
    </lineage>
</organism>
<dbReference type="Pfam" id="PF00787">
    <property type="entry name" value="PX"/>
    <property type="match status" value="1"/>
</dbReference>
<protein>
    <recommendedName>
        <fullName evidence="1">Vacuolar protein sorting-associated protein 17</fullName>
    </recommendedName>
</protein>
<dbReference type="RefSeq" id="XP_001485225.1">
    <property type="nucleotide sequence ID" value="XM_001485175.1"/>
</dbReference>
<dbReference type="Pfam" id="PF09325">
    <property type="entry name" value="Vps5"/>
    <property type="match status" value="1"/>
</dbReference>
<keyword evidence="2" id="KW-0175">Coiled coil</keyword>
<evidence type="ECO:0000313" key="7">
    <source>
        <dbReference type="Proteomes" id="UP000001997"/>
    </source>
</evidence>
<dbReference type="KEGG" id="pgu:PGUG_02954"/>
<dbReference type="GO" id="GO:0032266">
    <property type="term" value="F:phosphatidylinositol-3-phosphate binding"/>
    <property type="evidence" value="ECO:0007669"/>
    <property type="project" value="EnsemblFungi"/>
</dbReference>
<dbReference type="AlphaFoldDB" id="A5DI53"/>
<dbReference type="InterPro" id="IPR053055">
    <property type="entry name" value="VPS17"/>
</dbReference>
<dbReference type="EMBL" id="CH408157">
    <property type="protein sequence ID" value="EDK38856.1"/>
    <property type="molecule type" value="Genomic_DNA"/>
</dbReference>
<dbReference type="InterPro" id="IPR015404">
    <property type="entry name" value="Vps5_C"/>
</dbReference>
<dbReference type="GO" id="GO:0005768">
    <property type="term" value="C:endosome"/>
    <property type="evidence" value="ECO:0007669"/>
    <property type="project" value="EnsemblFungi"/>
</dbReference>
<dbReference type="OMA" id="FYLGTME"/>
<evidence type="ECO:0000313" key="6">
    <source>
        <dbReference type="EMBL" id="EDK38856.1"/>
    </source>
</evidence>
<dbReference type="GO" id="GO:0042147">
    <property type="term" value="P:retrograde transport, endosome to Golgi"/>
    <property type="evidence" value="ECO:0007669"/>
    <property type="project" value="EnsemblFungi"/>
</dbReference>
<dbReference type="GO" id="GO:0030905">
    <property type="term" value="C:retromer, tubulation complex"/>
    <property type="evidence" value="ECO:0007669"/>
    <property type="project" value="EnsemblFungi"/>
</dbReference>
<evidence type="ECO:0000259" key="4">
    <source>
        <dbReference type="Pfam" id="PF00787"/>
    </source>
</evidence>
<dbReference type="Gene3D" id="1.20.1270.60">
    <property type="entry name" value="Arfaptin homology (AH) domain/BAR domain"/>
    <property type="match status" value="1"/>
</dbReference>
<dbReference type="HOGENOM" id="CLU_028982_1_0_1"/>
<name>A5DI53_PICGU</name>
<dbReference type="Proteomes" id="UP000001997">
    <property type="component" value="Unassembled WGS sequence"/>
</dbReference>
<dbReference type="InterPro" id="IPR001683">
    <property type="entry name" value="PX_dom"/>
</dbReference>
<evidence type="ECO:0000256" key="3">
    <source>
        <dbReference type="SAM" id="MobiDB-lite"/>
    </source>
</evidence>
<keyword evidence="7" id="KW-1185">Reference proteome</keyword>
<keyword evidence="1" id="KW-0813">Transport</keyword>
<comment type="similarity">
    <text evidence="1">Belongs to the VPS17 family.</text>
</comment>
<accession>A5DI53</accession>
<dbReference type="FunCoup" id="A5DI53">
    <property type="interactions" value="72"/>
</dbReference>
<sequence>MRFSPFQVSKLVAMSSSMSYDPADFENNNPFAEPLEQPPHLTSVVANEPQYEPEPEPEPAQESVAETADNNERKPTEGAQLSDEELRKLIPERFTNKYSIKIKLQAVEKNKAANPILRFDATVIGLSRYRQREYKDIRRTYNETVKFNKYIPVSNLEVFVPTIPSSITSYPPGGEEENSQLLEDWQEWFDRITSNPIIVRDEEFMYFIESDFGYSVINSAHKTSVASGLIRKTLKQLSVPYDPYTELAEFRPMVKAAYLVFQKLVKALDRNCKTERMIAGAVSDLAVKLSNLSEFERTHPGMKNMWEKLSRVVNFQAELMYLDQANSMGTLHDGVRTLINDFYEIKEALTNRHLIMRELVQAEQQSQAKHQQAAKIKNKSSLDPIKVDEAIRSLEYATKVEDSLNLQVKRISGEMMFEKKEVIEHTEKKLQLLMKKYALHKVEHHRKNLKHLENIRLDIRIVDDKGGLSRLNRDNLDSLKHNLNPSQSDQGDSWSARTFRSVKKQSPVPLKEETVDAKNAASLLGVATF</sequence>
<dbReference type="InterPro" id="IPR037907">
    <property type="entry name" value="Vps17_PX"/>
</dbReference>
<dbReference type="GO" id="GO:0005829">
    <property type="term" value="C:cytosol"/>
    <property type="evidence" value="ECO:0007669"/>
    <property type="project" value="GOC"/>
</dbReference>
<evidence type="ECO:0000259" key="5">
    <source>
        <dbReference type="Pfam" id="PF09325"/>
    </source>
</evidence>
<dbReference type="PANTHER" id="PTHR47433:SF1">
    <property type="entry name" value="VACUOLAR PROTEIN SORTING-ASSOCIATED PROTEIN 17"/>
    <property type="match status" value="1"/>
</dbReference>
<dbReference type="VEuPathDB" id="FungiDB:PGUG_02954"/>
<feature type="region of interest" description="Disordered" evidence="3">
    <location>
        <begin position="19"/>
        <end position="83"/>
    </location>
</feature>
<dbReference type="OrthoDB" id="9976382at2759"/>
<comment type="function">
    <text evidence="1">Component of the membrane-associated retromer complex which is essential in endosome-to-Golgi retrograde transport.</text>
</comment>
<dbReference type="InParanoid" id="A5DI53"/>
<dbReference type="InterPro" id="IPR036871">
    <property type="entry name" value="PX_dom_sf"/>
</dbReference>
<dbReference type="PIRSF" id="PIRSF011791">
    <property type="entry name" value="Vps17"/>
    <property type="match status" value="1"/>
</dbReference>
<dbReference type="CDD" id="cd06891">
    <property type="entry name" value="PX_Vps17p"/>
    <property type="match status" value="1"/>
</dbReference>
<dbReference type="GO" id="GO:0140318">
    <property type="term" value="F:protein transporter activity"/>
    <property type="evidence" value="ECO:0007669"/>
    <property type="project" value="EnsemblFungi"/>
</dbReference>
<dbReference type="SUPFAM" id="SSF64268">
    <property type="entry name" value="PX domain"/>
    <property type="match status" value="1"/>
</dbReference>
<evidence type="ECO:0000256" key="1">
    <source>
        <dbReference type="PIRNR" id="PIRNR011791"/>
    </source>
</evidence>
<evidence type="ECO:0000256" key="2">
    <source>
        <dbReference type="SAM" id="Coils"/>
    </source>
</evidence>
<feature type="domain" description="PX" evidence="4">
    <location>
        <begin position="129"/>
        <end position="211"/>
    </location>
</feature>
<dbReference type="InterPro" id="IPR014461">
    <property type="entry name" value="Retromer_complex_Vps17"/>
</dbReference>
<dbReference type="eggNOG" id="KOG2273">
    <property type="taxonomic scope" value="Eukaryota"/>
</dbReference>
<comment type="subunit">
    <text evidence="1">Component of the retromer complex.</text>
</comment>
<gene>
    <name evidence="6" type="ORF">PGUG_02954</name>
</gene>
<reference evidence="6 7" key="1">
    <citation type="journal article" date="2009" name="Nature">
        <title>Evolution of pathogenicity and sexual reproduction in eight Candida genomes.</title>
        <authorList>
            <person name="Butler G."/>
            <person name="Rasmussen M.D."/>
            <person name="Lin M.F."/>
            <person name="Santos M.A."/>
            <person name="Sakthikumar S."/>
            <person name="Munro C.A."/>
            <person name="Rheinbay E."/>
            <person name="Grabherr M."/>
            <person name="Forche A."/>
            <person name="Reedy J.L."/>
            <person name="Agrafioti I."/>
            <person name="Arnaud M.B."/>
            <person name="Bates S."/>
            <person name="Brown A.J."/>
            <person name="Brunke S."/>
            <person name="Costanzo M.C."/>
            <person name="Fitzpatrick D.A."/>
            <person name="de Groot P.W."/>
            <person name="Harris D."/>
            <person name="Hoyer L.L."/>
            <person name="Hube B."/>
            <person name="Klis F.M."/>
            <person name="Kodira C."/>
            <person name="Lennard N."/>
            <person name="Logue M.E."/>
            <person name="Martin R."/>
            <person name="Neiman A.M."/>
            <person name="Nikolaou E."/>
            <person name="Quail M.A."/>
            <person name="Quinn J."/>
            <person name="Santos M.C."/>
            <person name="Schmitzberger F.F."/>
            <person name="Sherlock G."/>
            <person name="Shah P."/>
            <person name="Silverstein K.A."/>
            <person name="Skrzypek M.S."/>
            <person name="Soll D."/>
            <person name="Staggs R."/>
            <person name="Stansfield I."/>
            <person name="Stumpf M.P."/>
            <person name="Sudbery P.E."/>
            <person name="Srikantha T."/>
            <person name="Zeng Q."/>
            <person name="Berman J."/>
            <person name="Berriman M."/>
            <person name="Heitman J."/>
            <person name="Gow N.A."/>
            <person name="Lorenz M.C."/>
            <person name="Birren B.W."/>
            <person name="Kellis M."/>
            <person name="Cuomo C.A."/>
        </authorList>
    </citation>
    <scope>NUCLEOTIDE SEQUENCE [LARGE SCALE GENOMIC DNA]</scope>
    <source>
        <strain evidence="7">ATCC 6260 / CBS 566 / DSM 6381 / JCM 1539 / NBRC 10279 / NRRL Y-324</strain>
    </source>
</reference>
<feature type="coiled-coil region" evidence="2">
    <location>
        <begin position="345"/>
        <end position="379"/>
    </location>
</feature>